<dbReference type="AlphaFoldDB" id="A0A7W1X8U9"/>
<reference evidence="1 2" key="1">
    <citation type="submission" date="2020-07" db="EMBL/GenBank/DDBJ databases">
        <authorList>
            <person name="Feng H."/>
        </authorList>
    </citation>
    <scope>NUCLEOTIDE SEQUENCE [LARGE SCALE GENOMIC DNA]</scope>
    <source>
        <strain evidence="2">s-11</strain>
    </source>
</reference>
<dbReference type="Pfam" id="PF14395">
    <property type="entry name" value="COOH-NH2_lig"/>
    <property type="match status" value="1"/>
</dbReference>
<accession>A0A7W1X8U9</accession>
<dbReference type="InterPro" id="IPR025681">
    <property type="entry name" value="COOH-NH2_lig"/>
</dbReference>
<evidence type="ECO:0000313" key="1">
    <source>
        <dbReference type="EMBL" id="MBA4542222.1"/>
    </source>
</evidence>
<organism evidence="1 2">
    <name type="scientific">Thermoactinomyces daqus</name>
    <dbReference type="NCBI Taxonomy" id="1329516"/>
    <lineage>
        <taxon>Bacteria</taxon>
        <taxon>Bacillati</taxon>
        <taxon>Bacillota</taxon>
        <taxon>Bacilli</taxon>
        <taxon>Bacillales</taxon>
        <taxon>Thermoactinomycetaceae</taxon>
        <taxon>Thermoactinomyces</taxon>
    </lineage>
</organism>
<gene>
    <name evidence="1" type="ORF">H1164_04815</name>
</gene>
<sequence length="464" mass="53265">MGTITLPYLAVDHGKGIRDFIVEKQNLASTIRLELPEASRLSEYMLVLNDEKQVTKCRNLVERNRILLMHGLPVAVNATILREYILAVFQTRVLLIYRSVNNSAFLPAAKKQRRVTYRRVPLSERTRETRKAQELAIRAVYALGLDYGVVKLGIGTGRKMVIQQVNPSPRLNKEMETAYVQAITQYMKGCARSRTPLEEIVLGADPEFVMESPQGKLLIASNYFPVRGKVGCDAIWLGQNRSHKPLVELRPDPTPNPRQLVVRIYQSLIFANKKMGKVPAKWLAGAMPYEGFPLGGHIHFSGIQPDFKLLRALDNYLAMLLVIAEDEKGKRRRPKYGFLGDFRYQDYGGFEYRTPPSWLVSPTLTKGVFVTAKLIAANYKQLRYNPLADVSMQEAYYKGRKQAIADWLPILWQDLKQCPDYKVYQAYLDDFYHYLASGITWDESQDFRKFWRLPPYGKKKTEQT</sequence>
<keyword evidence="2" id="KW-1185">Reference proteome</keyword>
<dbReference type="OrthoDB" id="2078085at2"/>
<dbReference type="Proteomes" id="UP000530514">
    <property type="component" value="Unassembled WGS sequence"/>
</dbReference>
<dbReference type="RefSeq" id="WP_052153951.1">
    <property type="nucleotide sequence ID" value="NZ_JACEIP010000005.1"/>
</dbReference>
<evidence type="ECO:0000313" key="2">
    <source>
        <dbReference type="Proteomes" id="UP000530514"/>
    </source>
</evidence>
<comment type="caution">
    <text evidence="1">The sequence shown here is derived from an EMBL/GenBank/DDBJ whole genome shotgun (WGS) entry which is preliminary data.</text>
</comment>
<protein>
    <recommendedName>
        <fullName evidence="3">Phage phiEco32-like COOH.NH2 ligase-type 2</fullName>
    </recommendedName>
</protein>
<dbReference type="EMBL" id="JACEIP010000005">
    <property type="protein sequence ID" value="MBA4542222.1"/>
    <property type="molecule type" value="Genomic_DNA"/>
</dbReference>
<name>A0A7W1X8U9_9BACL</name>
<evidence type="ECO:0008006" key="3">
    <source>
        <dbReference type="Google" id="ProtNLM"/>
    </source>
</evidence>
<proteinExistence type="predicted"/>